<dbReference type="Proteomes" id="UP000320338">
    <property type="component" value="Unassembled WGS sequence"/>
</dbReference>
<organism evidence="1 2">
    <name type="scientific">Pseudonocardia hydrocarbonoxydans</name>
    <dbReference type="NCBI Taxonomy" id="76726"/>
    <lineage>
        <taxon>Bacteria</taxon>
        <taxon>Bacillati</taxon>
        <taxon>Actinomycetota</taxon>
        <taxon>Actinomycetes</taxon>
        <taxon>Pseudonocardiales</taxon>
        <taxon>Pseudonocardiaceae</taxon>
        <taxon>Pseudonocardia</taxon>
    </lineage>
</organism>
<evidence type="ECO:0000313" key="2">
    <source>
        <dbReference type="Proteomes" id="UP000320338"/>
    </source>
</evidence>
<name>A0A4Y3WJZ1_9PSEU</name>
<keyword evidence="2" id="KW-1185">Reference proteome</keyword>
<dbReference type="RefSeq" id="WP_170183671.1">
    <property type="nucleotide sequence ID" value="NZ_BAAARZ010000051.1"/>
</dbReference>
<protein>
    <submittedName>
        <fullName evidence="1">Uncharacterized protein</fullName>
    </submittedName>
</protein>
<accession>A0A4Y3WJZ1</accession>
<gene>
    <name evidence="1" type="ORF">PHY01_13480</name>
</gene>
<reference evidence="1 2" key="1">
    <citation type="submission" date="2019-06" db="EMBL/GenBank/DDBJ databases">
        <title>Whole genome shotgun sequence of Pseudonocardia hydrocarbonoxydans NBRC 14498.</title>
        <authorList>
            <person name="Hosoyama A."/>
            <person name="Uohara A."/>
            <person name="Ohji S."/>
            <person name="Ichikawa N."/>
        </authorList>
    </citation>
    <scope>NUCLEOTIDE SEQUENCE [LARGE SCALE GENOMIC DNA]</scope>
    <source>
        <strain evidence="1 2">NBRC 14498</strain>
    </source>
</reference>
<sequence length="54" mass="5843">MPERAAVLVCQDCPHVWEPARTTATEFAALVRAGCPDCGGWVWLGELVESGAER</sequence>
<dbReference type="AlphaFoldDB" id="A0A4Y3WJZ1"/>
<comment type="caution">
    <text evidence="1">The sequence shown here is derived from an EMBL/GenBank/DDBJ whole genome shotgun (WGS) entry which is preliminary data.</text>
</comment>
<evidence type="ECO:0000313" key="1">
    <source>
        <dbReference type="EMBL" id="GEC19065.1"/>
    </source>
</evidence>
<dbReference type="EMBL" id="BJNG01000013">
    <property type="protein sequence ID" value="GEC19065.1"/>
    <property type="molecule type" value="Genomic_DNA"/>
</dbReference>
<proteinExistence type="predicted"/>